<name>A0A315V9U1_GAMAF</name>
<dbReference type="EMBL" id="NHOQ01001992">
    <property type="protein sequence ID" value="PWA20084.1"/>
    <property type="molecule type" value="Genomic_DNA"/>
</dbReference>
<sequence>MDLKHNIPLSIFSFKVCGAVIHTAHSKHSHISWLNTETNPDQKDASLWGSDVGSVMQDDSDKEEETSCALRSSPPWILSPLGTCEPMRLKLYLTTNQKFDID</sequence>
<protein>
    <submittedName>
        <fullName evidence="2">Uncharacterized protein</fullName>
    </submittedName>
</protein>
<evidence type="ECO:0000313" key="2">
    <source>
        <dbReference type="EMBL" id="PWA20084.1"/>
    </source>
</evidence>
<proteinExistence type="predicted"/>
<comment type="caution">
    <text evidence="2">The sequence shown here is derived from an EMBL/GenBank/DDBJ whole genome shotgun (WGS) entry which is preliminary data.</text>
</comment>
<accession>A0A315V9U1</accession>
<keyword evidence="3" id="KW-1185">Reference proteome</keyword>
<reference evidence="2 3" key="1">
    <citation type="journal article" date="2018" name="G3 (Bethesda)">
        <title>A High-Quality Reference Genome for the Invasive Mosquitofish Gambusia affinis Using a Chicago Library.</title>
        <authorList>
            <person name="Hoffberg S.L."/>
            <person name="Troendle N.J."/>
            <person name="Glenn T.C."/>
            <person name="Mahmud O."/>
            <person name="Louha S."/>
            <person name="Chalopin D."/>
            <person name="Bennetzen J.L."/>
            <person name="Mauricio R."/>
        </authorList>
    </citation>
    <scope>NUCLEOTIDE SEQUENCE [LARGE SCALE GENOMIC DNA]</scope>
    <source>
        <strain evidence="2">NE01/NJP1002.9</strain>
        <tissue evidence="2">Muscle</tissue>
    </source>
</reference>
<evidence type="ECO:0000256" key="1">
    <source>
        <dbReference type="SAM" id="MobiDB-lite"/>
    </source>
</evidence>
<feature type="region of interest" description="Disordered" evidence="1">
    <location>
        <begin position="44"/>
        <end position="66"/>
    </location>
</feature>
<dbReference type="Proteomes" id="UP000250572">
    <property type="component" value="Unassembled WGS sequence"/>
</dbReference>
<evidence type="ECO:0000313" key="3">
    <source>
        <dbReference type="Proteomes" id="UP000250572"/>
    </source>
</evidence>
<organism evidence="2 3">
    <name type="scientific">Gambusia affinis</name>
    <name type="common">Western mosquitofish</name>
    <name type="synonym">Heterandria affinis</name>
    <dbReference type="NCBI Taxonomy" id="33528"/>
    <lineage>
        <taxon>Eukaryota</taxon>
        <taxon>Metazoa</taxon>
        <taxon>Chordata</taxon>
        <taxon>Craniata</taxon>
        <taxon>Vertebrata</taxon>
        <taxon>Euteleostomi</taxon>
        <taxon>Actinopterygii</taxon>
        <taxon>Neopterygii</taxon>
        <taxon>Teleostei</taxon>
        <taxon>Neoteleostei</taxon>
        <taxon>Acanthomorphata</taxon>
        <taxon>Ovalentaria</taxon>
        <taxon>Atherinomorphae</taxon>
        <taxon>Cyprinodontiformes</taxon>
        <taxon>Poeciliidae</taxon>
        <taxon>Poeciliinae</taxon>
        <taxon>Gambusia</taxon>
    </lineage>
</organism>
<gene>
    <name evidence="2" type="ORF">CCH79_00018665</name>
</gene>
<dbReference type="AlphaFoldDB" id="A0A315V9U1"/>